<protein>
    <recommendedName>
        <fullName evidence="3">HTH tetR-type domain-containing protein</fullName>
    </recommendedName>
</protein>
<feature type="domain" description="HTH tetR-type" evidence="3">
    <location>
        <begin position="36"/>
        <end position="96"/>
    </location>
</feature>
<dbReference type="EMBL" id="BJMD01000008">
    <property type="protein sequence ID" value="GEB18741.1"/>
    <property type="molecule type" value="Genomic_DNA"/>
</dbReference>
<keyword evidence="1 2" id="KW-0238">DNA-binding</keyword>
<dbReference type="Pfam" id="PF17754">
    <property type="entry name" value="TetR_C_14"/>
    <property type="match status" value="1"/>
</dbReference>
<accession>A0A4Y3NI16</accession>
<organism evidence="4 5">
    <name type="scientific">Paenarthrobacter aurescens</name>
    <name type="common">Arthrobacter aurescens</name>
    <dbReference type="NCBI Taxonomy" id="43663"/>
    <lineage>
        <taxon>Bacteria</taxon>
        <taxon>Bacillati</taxon>
        <taxon>Actinomycetota</taxon>
        <taxon>Actinomycetes</taxon>
        <taxon>Micrococcales</taxon>
        <taxon>Micrococcaceae</taxon>
        <taxon>Paenarthrobacter</taxon>
    </lineage>
</organism>
<evidence type="ECO:0000313" key="4">
    <source>
        <dbReference type="EMBL" id="GEB18741.1"/>
    </source>
</evidence>
<evidence type="ECO:0000256" key="1">
    <source>
        <dbReference type="ARBA" id="ARBA00023125"/>
    </source>
</evidence>
<comment type="caution">
    <text evidence="4">The sequence shown here is derived from an EMBL/GenBank/DDBJ whole genome shotgun (WGS) entry which is preliminary data.</text>
</comment>
<keyword evidence="5" id="KW-1185">Reference proteome</keyword>
<dbReference type="GO" id="GO:0003677">
    <property type="term" value="F:DNA binding"/>
    <property type="evidence" value="ECO:0007669"/>
    <property type="project" value="UniProtKB-UniRule"/>
</dbReference>
<feature type="DNA-binding region" description="H-T-H motif" evidence="2">
    <location>
        <begin position="59"/>
        <end position="78"/>
    </location>
</feature>
<sequence length="247" mass="27075">MQKLPRFLHFSFKSAKLYSVSNSANIDGGLRERKRAATRTAITAVARSMTAKCGLNGFTVEEVCEETGISRRTFFNYFHSKEDAVIGSFSDELPEEALEAFNANPTRIPDSISGTLLAALHVLTVTIMERSSISRTEVQQFIAAITAEPQLLARLTLEGEARERQFAALVAAREGLEPDHPEVVTATALFGAVSKKTAQQFFSEDNARPYRGILEQNLNAARKLFAQPLATSQQLGPNPLETSKDPA</sequence>
<reference evidence="4 5" key="1">
    <citation type="submission" date="2019-06" db="EMBL/GenBank/DDBJ databases">
        <title>Whole genome shotgun sequence of Paenarthrobacter aurescens NBRC 12136.</title>
        <authorList>
            <person name="Hosoyama A."/>
            <person name="Uohara A."/>
            <person name="Ohji S."/>
            <person name="Ichikawa N."/>
        </authorList>
    </citation>
    <scope>NUCLEOTIDE SEQUENCE [LARGE SCALE GENOMIC DNA]</scope>
    <source>
        <strain evidence="4 5">NBRC 12136</strain>
    </source>
</reference>
<dbReference type="PROSITE" id="PS50977">
    <property type="entry name" value="HTH_TETR_2"/>
    <property type="match status" value="1"/>
</dbReference>
<name>A0A4Y3NI16_PAEAU</name>
<dbReference type="Proteomes" id="UP000317715">
    <property type="component" value="Unassembled WGS sequence"/>
</dbReference>
<evidence type="ECO:0000259" key="3">
    <source>
        <dbReference type="PROSITE" id="PS50977"/>
    </source>
</evidence>
<proteinExistence type="predicted"/>
<evidence type="ECO:0000256" key="2">
    <source>
        <dbReference type="PROSITE-ProRule" id="PRU00335"/>
    </source>
</evidence>
<evidence type="ECO:0000313" key="5">
    <source>
        <dbReference type="Proteomes" id="UP000317715"/>
    </source>
</evidence>
<gene>
    <name evidence="4" type="ORF">AAU01_14960</name>
</gene>
<dbReference type="InterPro" id="IPR023772">
    <property type="entry name" value="DNA-bd_HTH_TetR-type_CS"/>
</dbReference>
<dbReference type="Gene3D" id="1.10.10.60">
    <property type="entry name" value="Homeodomain-like"/>
    <property type="match status" value="1"/>
</dbReference>
<dbReference type="InterPro" id="IPR001647">
    <property type="entry name" value="HTH_TetR"/>
</dbReference>
<dbReference type="Pfam" id="PF00440">
    <property type="entry name" value="TetR_N"/>
    <property type="match status" value="1"/>
</dbReference>
<dbReference type="Gene3D" id="1.10.357.10">
    <property type="entry name" value="Tetracycline Repressor, domain 2"/>
    <property type="match status" value="1"/>
</dbReference>
<dbReference type="PROSITE" id="PS01081">
    <property type="entry name" value="HTH_TETR_1"/>
    <property type="match status" value="1"/>
</dbReference>
<dbReference type="AlphaFoldDB" id="A0A4Y3NI16"/>
<dbReference type="SUPFAM" id="SSF46689">
    <property type="entry name" value="Homeodomain-like"/>
    <property type="match status" value="1"/>
</dbReference>
<dbReference type="InterPro" id="IPR041347">
    <property type="entry name" value="MftR_C"/>
</dbReference>
<dbReference type="InterPro" id="IPR009057">
    <property type="entry name" value="Homeodomain-like_sf"/>
</dbReference>